<evidence type="ECO:0000256" key="9">
    <source>
        <dbReference type="SAM" id="MobiDB-lite"/>
    </source>
</evidence>
<dbReference type="OrthoDB" id="3207336at2759"/>
<dbReference type="InterPro" id="IPR048328">
    <property type="entry name" value="Dyp_perox_C"/>
</dbReference>
<evidence type="ECO:0000256" key="4">
    <source>
        <dbReference type="ARBA" id="ARBA00022723"/>
    </source>
</evidence>
<dbReference type="SUPFAM" id="SSF54909">
    <property type="entry name" value="Dimeric alpha+beta barrel"/>
    <property type="match status" value="1"/>
</dbReference>
<dbReference type="Proteomes" id="UP000467700">
    <property type="component" value="Unassembled WGS sequence"/>
</dbReference>
<proteinExistence type="inferred from homology"/>
<keyword evidence="6" id="KW-0560">Oxidoreductase</keyword>
<evidence type="ECO:0000256" key="5">
    <source>
        <dbReference type="ARBA" id="ARBA00022729"/>
    </source>
</evidence>
<comment type="caution">
    <text evidence="12">The sequence shown here is derived from an EMBL/GenBank/DDBJ whole genome shotgun (WGS) entry which is preliminary data.</text>
</comment>
<reference evidence="12 13" key="1">
    <citation type="submission" date="2020-01" db="EMBL/GenBank/DDBJ databases">
        <authorList>
            <person name="Gupta K D."/>
        </authorList>
    </citation>
    <scope>NUCLEOTIDE SEQUENCE [LARGE SCALE GENOMIC DNA]</scope>
</reference>
<dbReference type="PROSITE" id="PS51404">
    <property type="entry name" value="DYP_PEROXIDASE"/>
    <property type="match status" value="1"/>
</dbReference>
<name>A0A8S0WBX9_CYCAE</name>
<sequence length="490" mass="54010">MSRSPLPAPAPAPPAPSGLNLKNIQGDILSGLPKKTETWYFFQISNPTKFRKDFRNFIPLVKSADGVLEDRKAIDKHKRQQGGGWKPHLIPIAGVNVSFSHFGFQKLGIDDAKLIDTAFLTGQRIDAGANLGDKGTGTGPNFVPDWEEPFKQEIHGVFIIAGESHPTVDKKIQHIEQIFGLGNASSIKKLIAIRGDVRPGALSAHEHFGYLDGISNPSIIGFDTNPPLGPAPIRAGAIILGHDGDLNKDNRAPWMVDGSFLAFRWLFQKVPEFDDFLNRNALQGPGMTRQQGADLLGARLVGRWKSGAPIDITPFDDDLEIAADPNRINNFHFTAETNFQKLCPFAAHVRKTLPRADLEFRGISLEKNRIVRRGIQFGPEVTKQEKVAKKTFHGRGLLFACYQSSLTDGFQFIQQSWANNPTFPPFETTPETPGLDPIIGQGPNRELSGYDPNDPSKVLKLDDLWVVPRGGEYFFSPSIKAMKDLIAAPT</sequence>
<dbReference type="NCBIfam" id="TIGR01413">
    <property type="entry name" value="Dyp_perox_fam"/>
    <property type="match status" value="1"/>
</dbReference>
<gene>
    <name evidence="12" type="ORF">AAE3_LOCUS6779</name>
</gene>
<dbReference type="InterPro" id="IPR006314">
    <property type="entry name" value="Dyp_peroxidase"/>
</dbReference>
<dbReference type="GO" id="GO:0046872">
    <property type="term" value="F:metal ion binding"/>
    <property type="evidence" value="ECO:0007669"/>
    <property type="project" value="UniProtKB-KW"/>
</dbReference>
<dbReference type="Pfam" id="PF21105">
    <property type="entry name" value="DyP_N"/>
    <property type="match status" value="1"/>
</dbReference>
<dbReference type="PANTHER" id="PTHR30521:SF4">
    <property type="entry name" value="DEFERROCHELATASE"/>
    <property type="match status" value="1"/>
</dbReference>
<feature type="region of interest" description="Disordered" evidence="9">
    <location>
        <begin position="432"/>
        <end position="453"/>
    </location>
</feature>
<evidence type="ECO:0000256" key="2">
    <source>
        <dbReference type="ARBA" id="ARBA00022559"/>
    </source>
</evidence>
<feature type="domain" description="DyP dimeric alpha+beta barrel" evidence="11">
    <location>
        <begin position="23"/>
        <end position="199"/>
    </location>
</feature>
<dbReference type="PANTHER" id="PTHR30521">
    <property type="entry name" value="DEFERROCHELATASE/PEROXIDASE"/>
    <property type="match status" value="1"/>
</dbReference>
<keyword evidence="13" id="KW-1185">Reference proteome</keyword>
<evidence type="ECO:0008006" key="14">
    <source>
        <dbReference type="Google" id="ProtNLM"/>
    </source>
</evidence>
<dbReference type="InterPro" id="IPR011008">
    <property type="entry name" value="Dimeric_a/b-barrel"/>
</dbReference>
<dbReference type="InterPro" id="IPR049509">
    <property type="entry name" value="DyP_N"/>
</dbReference>
<keyword evidence="4" id="KW-0479">Metal-binding</keyword>
<evidence type="ECO:0000256" key="8">
    <source>
        <dbReference type="ARBA" id="ARBA00025737"/>
    </source>
</evidence>
<keyword evidence="5" id="KW-0732">Signal</keyword>
<keyword evidence="7" id="KW-0408">Iron</keyword>
<comment type="similarity">
    <text evidence="8">Belongs to the DyP-type peroxidase family.</text>
</comment>
<feature type="domain" description="Dyp-type peroxidase C-terminal" evidence="10">
    <location>
        <begin position="251"/>
        <end position="417"/>
    </location>
</feature>
<dbReference type="Pfam" id="PF20628">
    <property type="entry name" value="Dyp_perox_C"/>
    <property type="match status" value="1"/>
</dbReference>
<keyword evidence="2" id="KW-0575">Peroxidase</keyword>
<dbReference type="GO" id="GO:0005829">
    <property type="term" value="C:cytosol"/>
    <property type="evidence" value="ECO:0007669"/>
    <property type="project" value="TreeGrafter"/>
</dbReference>
<dbReference type="GO" id="GO:0020037">
    <property type="term" value="F:heme binding"/>
    <property type="evidence" value="ECO:0007669"/>
    <property type="project" value="InterPro"/>
</dbReference>
<evidence type="ECO:0000313" key="13">
    <source>
        <dbReference type="Proteomes" id="UP000467700"/>
    </source>
</evidence>
<protein>
    <recommendedName>
        <fullName evidence="14">Dyp-type peroxidase</fullName>
    </recommendedName>
</protein>
<dbReference type="GO" id="GO:0004601">
    <property type="term" value="F:peroxidase activity"/>
    <property type="evidence" value="ECO:0007669"/>
    <property type="project" value="UniProtKB-KW"/>
</dbReference>
<evidence type="ECO:0000259" key="11">
    <source>
        <dbReference type="Pfam" id="PF21105"/>
    </source>
</evidence>
<dbReference type="AlphaFoldDB" id="A0A8S0WBX9"/>
<evidence type="ECO:0000256" key="3">
    <source>
        <dbReference type="ARBA" id="ARBA00022617"/>
    </source>
</evidence>
<accession>A0A8S0WBX9</accession>
<evidence type="ECO:0000256" key="1">
    <source>
        <dbReference type="ARBA" id="ARBA00001970"/>
    </source>
</evidence>
<organism evidence="12 13">
    <name type="scientific">Cyclocybe aegerita</name>
    <name type="common">Black poplar mushroom</name>
    <name type="synonym">Agrocybe aegerita</name>
    <dbReference type="NCBI Taxonomy" id="1973307"/>
    <lineage>
        <taxon>Eukaryota</taxon>
        <taxon>Fungi</taxon>
        <taxon>Dikarya</taxon>
        <taxon>Basidiomycota</taxon>
        <taxon>Agaricomycotina</taxon>
        <taxon>Agaricomycetes</taxon>
        <taxon>Agaricomycetidae</taxon>
        <taxon>Agaricales</taxon>
        <taxon>Agaricineae</taxon>
        <taxon>Bolbitiaceae</taxon>
        <taxon>Cyclocybe</taxon>
    </lineage>
</organism>
<comment type="cofactor">
    <cofactor evidence="1">
        <name>heme b</name>
        <dbReference type="ChEBI" id="CHEBI:60344"/>
    </cofactor>
</comment>
<evidence type="ECO:0000256" key="6">
    <source>
        <dbReference type="ARBA" id="ARBA00023002"/>
    </source>
</evidence>
<keyword evidence="3" id="KW-0349">Heme</keyword>
<dbReference type="EMBL" id="CACVBS010000045">
    <property type="protein sequence ID" value="CAA7264490.1"/>
    <property type="molecule type" value="Genomic_DNA"/>
</dbReference>
<evidence type="ECO:0000313" key="12">
    <source>
        <dbReference type="EMBL" id="CAA7264490.1"/>
    </source>
</evidence>
<evidence type="ECO:0000256" key="7">
    <source>
        <dbReference type="ARBA" id="ARBA00023004"/>
    </source>
</evidence>
<evidence type="ECO:0000259" key="10">
    <source>
        <dbReference type="Pfam" id="PF20628"/>
    </source>
</evidence>